<dbReference type="EMBL" id="MN738829">
    <property type="protein sequence ID" value="QHT38236.1"/>
    <property type="molecule type" value="Genomic_DNA"/>
</dbReference>
<sequence>MSNTNSAWDKGPPNNILHKEKPYNSRFIAGTTIYNNDQECAVSTTSSAESNAKNDHKNIERIPEKKHHQQYYSAGVLLYSRDPKGTLVFLLGKDKDGTWSDFGGRSEFTDHGNHTKTAARELYEETMGSVMTMESAQKMLSMSHFENKRAVIKSRTLGGSPYIMYVLGIQFADYKQNFKRVHDYVKYIGQGYIEKVDIRWVSEETLMGAIDEDLDNESVLLPLRPIFKTTLVDHISEMKDIKNLK</sequence>
<organism evidence="1">
    <name type="scientific">viral metagenome</name>
    <dbReference type="NCBI Taxonomy" id="1070528"/>
    <lineage>
        <taxon>unclassified sequences</taxon>
        <taxon>metagenomes</taxon>
        <taxon>organismal metagenomes</taxon>
    </lineage>
</organism>
<reference evidence="1" key="1">
    <citation type="journal article" date="2020" name="Nature">
        <title>Giant virus diversity and host interactions through global metagenomics.</title>
        <authorList>
            <person name="Schulz F."/>
            <person name="Roux S."/>
            <person name="Paez-Espino D."/>
            <person name="Jungbluth S."/>
            <person name="Walsh D.A."/>
            <person name="Denef V.J."/>
            <person name="McMahon K.D."/>
            <person name="Konstantinidis K.T."/>
            <person name="Eloe-Fadrosh E.A."/>
            <person name="Kyrpides N.C."/>
            <person name="Woyke T."/>
        </authorList>
    </citation>
    <scope>NUCLEOTIDE SEQUENCE</scope>
    <source>
        <strain evidence="1">GVMAG-S-ERX556101-89</strain>
    </source>
</reference>
<dbReference type="SUPFAM" id="SSF55811">
    <property type="entry name" value="Nudix"/>
    <property type="match status" value="1"/>
</dbReference>
<protein>
    <recommendedName>
        <fullName evidence="2">Nudix hydrolase domain-containing protein</fullName>
    </recommendedName>
</protein>
<dbReference type="AlphaFoldDB" id="A0A6C0F8S5"/>
<accession>A0A6C0F8S5</accession>
<name>A0A6C0F8S5_9ZZZZ</name>
<evidence type="ECO:0000313" key="1">
    <source>
        <dbReference type="EMBL" id="QHT38236.1"/>
    </source>
</evidence>
<dbReference type="Gene3D" id="3.90.79.10">
    <property type="entry name" value="Nucleoside Triphosphate Pyrophosphohydrolase"/>
    <property type="match status" value="1"/>
</dbReference>
<proteinExistence type="predicted"/>
<evidence type="ECO:0008006" key="2">
    <source>
        <dbReference type="Google" id="ProtNLM"/>
    </source>
</evidence>
<dbReference type="InterPro" id="IPR015797">
    <property type="entry name" value="NUDIX_hydrolase-like_dom_sf"/>
</dbReference>